<evidence type="ECO:0000256" key="4">
    <source>
        <dbReference type="ARBA" id="ARBA00023136"/>
    </source>
</evidence>
<accession>A0A1H4EMQ9</accession>
<dbReference type="Gene3D" id="1.25.40.390">
    <property type="match status" value="1"/>
</dbReference>
<keyword evidence="4" id="KW-0472">Membrane</keyword>
<feature type="domain" description="SusD-like N-terminal" evidence="7">
    <location>
        <begin position="113"/>
        <end position="240"/>
    </location>
</feature>
<comment type="similarity">
    <text evidence="2">Belongs to the SusD family.</text>
</comment>
<organism evidence="8 9">
    <name type="scientific">Chitinophaga terrae</name>
    <name type="common">ex Kim and Jung 2007</name>
    <dbReference type="NCBI Taxonomy" id="408074"/>
    <lineage>
        <taxon>Bacteria</taxon>
        <taxon>Pseudomonadati</taxon>
        <taxon>Bacteroidota</taxon>
        <taxon>Chitinophagia</taxon>
        <taxon>Chitinophagales</taxon>
        <taxon>Chitinophagaceae</taxon>
        <taxon>Chitinophaga</taxon>
    </lineage>
</organism>
<evidence type="ECO:0000313" key="9">
    <source>
        <dbReference type="Proteomes" id="UP000199656"/>
    </source>
</evidence>
<reference evidence="9" key="1">
    <citation type="submission" date="2016-10" db="EMBL/GenBank/DDBJ databases">
        <authorList>
            <person name="Varghese N."/>
            <person name="Submissions S."/>
        </authorList>
    </citation>
    <scope>NUCLEOTIDE SEQUENCE [LARGE SCALE GENOMIC DNA]</scope>
    <source>
        <strain evidence="9">DSM 23920</strain>
    </source>
</reference>
<comment type="subcellular location">
    <subcellularLocation>
        <location evidence="1">Cell outer membrane</location>
    </subcellularLocation>
</comment>
<dbReference type="RefSeq" id="WP_089763589.1">
    <property type="nucleotide sequence ID" value="NZ_BKAT01000032.1"/>
</dbReference>
<evidence type="ECO:0000256" key="5">
    <source>
        <dbReference type="ARBA" id="ARBA00023237"/>
    </source>
</evidence>
<name>A0A1H4EMQ9_9BACT</name>
<dbReference type="InterPro" id="IPR011990">
    <property type="entry name" value="TPR-like_helical_dom_sf"/>
</dbReference>
<evidence type="ECO:0000256" key="2">
    <source>
        <dbReference type="ARBA" id="ARBA00006275"/>
    </source>
</evidence>
<gene>
    <name evidence="8" type="ORF">SAMN05660909_03816</name>
</gene>
<evidence type="ECO:0000256" key="3">
    <source>
        <dbReference type="ARBA" id="ARBA00022729"/>
    </source>
</evidence>
<dbReference type="OrthoDB" id="9792139at2"/>
<dbReference type="EMBL" id="FNRL01000019">
    <property type="protein sequence ID" value="SEA85978.1"/>
    <property type="molecule type" value="Genomic_DNA"/>
</dbReference>
<dbReference type="InterPro" id="IPR012944">
    <property type="entry name" value="SusD_RagB_dom"/>
</dbReference>
<evidence type="ECO:0000256" key="1">
    <source>
        <dbReference type="ARBA" id="ARBA00004442"/>
    </source>
</evidence>
<dbReference type="AlphaFoldDB" id="A0A1H4EMQ9"/>
<dbReference type="GO" id="GO:0009279">
    <property type="term" value="C:cell outer membrane"/>
    <property type="evidence" value="ECO:0007669"/>
    <property type="project" value="UniProtKB-SubCell"/>
</dbReference>
<feature type="domain" description="RagB/SusD" evidence="6">
    <location>
        <begin position="286"/>
        <end position="601"/>
    </location>
</feature>
<dbReference type="STRING" id="408074.SAMN05660909_03816"/>
<protein>
    <submittedName>
        <fullName evidence="8">Starch-binding associating with outer membrane</fullName>
    </submittedName>
</protein>
<dbReference type="InterPro" id="IPR033985">
    <property type="entry name" value="SusD-like_N"/>
</dbReference>
<evidence type="ECO:0000313" key="8">
    <source>
        <dbReference type="EMBL" id="SEA85978.1"/>
    </source>
</evidence>
<dbReference type="SUPFAM" id="SSF48452">
    <property type="entry name" value="TPR-like"/>
    <property type="match status" value="1"/>
</dbReference>
<dbReference type="PROSITE" id="PS51257">
    <property type="entry name" value="PROKAR_LIPOPROTEIN"/>
    <property type="match status" value="1"/>
</dbReference>
<dbReference type="Proteomes" id="UP000199656">
    <property type="component" value="Unassembled WGS sequence"/>
</dbReference>
<keyword evidence="5" id="KW-0998">Cell outer membrane</keyword>
<evidence type="ECO:0000259" key="6">
    <source>
        <dbReference type="Pfam" id="PF07980"/>
    </source>
</evidence>
<keyword evidence="9" id="KW-1185">Reference proteome</keyword>
<keyword evidence="3" id="KW-0732">Signal</keyword>
<dbReference type="Pfam" id="PF14322">
    <property type="entry name" value="SusD-like_3"/>
    <property type="match status" value="1"/>
</dbReference>
<sequence>MKSIYQLSFGMMICVMMGSCGKSFLKRTPQSSLEESALTNKRGVNNLLIGVYGALDGQDFKDGDMTNLSGGSGYAVSPDNWIYGSVCGGDAHKGSDPGDAPAVLQIATFVGNPSNGFFNDKWRVNYEGIRRSNFVLHVLANVTDMTEQEKTELAAEAKFLRAHFYFDLKKMFDNVPWISEEDVSYSKLDVDQFKIPNDKDIWPLIEADFKFAAEHLNDVQDVVGRANSWAAKAYLAKAYLYQKKYSDAMPIFEDVIANGVTSKGLKYELRPKFHDNFDAFTENNSEALFSIQYSANDGSGGTGNANQGEMLNYPYNGPFSCCGFYQPSQDLVNSYRTDAGGLPYLDDFNNHPVKNDMNVPDSVAFTPDAGNLDPRLDWTVGRRGIPFLDWGNHPGVAWVRNQQSAGPYAAIKNVYMQATQDKYYDGNGWAPGNAINYVLIRFADVLLMAAECQAQVGSLDIAEQHVNAVRERAANPVGWVKKYIDPDNPMDGVTDEPAANYKISPYPNGTFSAKGKDYAIKAIRFERKLELAMEGHRFFDLVRWGIAQTELNRYFTYEQTITTDIAGAVFAPKNVRFPIPQRQIDLSVKGGQPTLKQNSGY</sequence>
<evidence type="ECO:0000259" key="7">
    <source>
        <dbReference type="Pfam" id="PF14322"/>
    </source>
</evidence>
<proteinExistence type="inferred from homology"/>
<dbReference type="Pfam" id="PF07980">
    <property type="entry name" value="SusD_RagB"/>
    <property type="match status" value="1"/>
</dbReference>